<evidence type="ECO:0000313" key="1">
    <source>
        <dbReference type="EMBL" id="KAF3770477.1"/>
    </source>
</evidence>
<dbReference type="OrthoDB" id="5405126at2759"/>
<accession>A0A9P5CU80</accession>
<name>A0A9P5CU80_CRYP1</name>
<sequence>GSIITFSRSSNEDLDKILKELTHKIILPSYLSVPQRKKLFRSRWKHKLEQDPIEIELDDQRIRLRHIDSAGGAVPAARRMLYQAMDNMRTTNDWQKLPGLLEALWFNANRRFLPSDWPKIVRKAGQAGHMGPVFEAMKNPGRTGLKLDSSETVQEVMTAVVWQAASEGWTAGATERAYRNAERVIQFLAEEGHQLQGQAKTTFEKTDRFPLRKDPQVLATPLLLAAAMVVKHGKDGEHMKRLRVYAQIVLEQWPENKGLLELHPHEAYVDPEGMAYLMERNRFLTVAAPILRGFDLAVEALGADEMGQELKSRRNAVSAEVHDALAAVEKGKRGATMYEKCFAEPQVQKTKKAAAAAAETAA</sequence>
<dbReference type="GeneID" id="63833603"/>
<dbReference type="Proteomes" id="UP000803844">
    <property type="component" value="Unassembled WGS sequence"/>
</dbReference>
<dbReference type="AlphaFoldDB" id="A0A9P5CU80"/>
<dbReference type="RefSeq" id="XP_040781438.1">
    <property type="nucleotide sequence ID" value="XM_040916474.1"/>
</dbReference>
<proteinExistence type="predicted"/>
<reference evidence="1" key="1">
    <citation type="journal article" date="2020" name="Phytopathology">
        <title>Genome sequence of the chestnut blight fungus Cryphonectria parasitica EP155: A fundamental resource for an archetypical invasive plant pathogen.</title>
        <authorList>
            <person name="Crouch J.A."/>
            <person name="Dawe A."/>
            <person name="Aerts A."/>
            <person name="Barry K."/>
            <person name="Churchill A.C.L."/>
            <person name="Grimwood J."/>
            <person name="Hillman B."/>
            <person name="Milgroom M.G."/>
            <person name="Pangilinan J."/>
            <person name="Smith M."/>
            <person name="Salamov A."/>
            <person name="Schmutz J."/>
            <person name="Yadav J."/>
            <person name="Grigoriev I.V."/>
            <person name="Nuss D."/>
        </authorList>
    </citation>
    <scope>NUCLEOTIDE SEQUENCE</scope>
    <source>
        <strain evidence="1">EP155</strain>
    </source>
</reference>
<protein>
    <submittedName>
        <fullName evidence="1">Uncharacterized protein</fullName>
    </submittedName>
</protein>
<evidence type="ECO:0000313" key="2">
    <source>
        <dbReference type="Proteomes" id="UP000803844"/>
    </source>
</evidence>
<comment type="caution">
    <text evidence="1">The sequence shown here is derived from an EMBL/GenBank/DDBJ whole genome shotgun (WGS) entry which is preliminary data.</text>
</comment>
<feature type="non-terminal residue" evidence="1">
    <location>
        <position position="1"/>
    </location>
</feature>
<dbReference type="EMBL" id="MU032344">
    <property type="protein sequence ID" value="KAF3770477.1"/>
    <property type="molecule type" value="Genomic_DNA"/>
</dbReference>
<organism evidence="1 2">
    <name type="scientific">Cryphonectria parasitica (strain ATCC 38755 / EP155)</name>
    <dbReference type="NCBI Taxonomy" id="660469"/>
    <lineage>
        <taxon>Eukaryota</taxon>
        <taxon>Fungi</taxon>
        <taxon>Dikarya</taxon>
        <taxon>Ascomycota</taxon>
        <taxon>Pezizomycotina</taxon>
        <taxon>Sordariomycetes</taxon>
        <taxon>Sordariomycetidae</taxon>
        <taxon>Diaporthales</taxon>
        <taxon>Cryphonectriaceae</taxon>
        <taxon>Cryphonectria-Endothia species complex</taxon>
        <taxon>Cryphonectria</taxon>
    </lineage>
</organism>
<keyword evidence="2" id="KW-1185">Reference proteome</keyword>
<gene>
    <name evidence="1" type="ORF">M406DRAFT_247642</name>
</gene>